<comment type="caution">
    <text evidence="1">The sequence shown here is derived from an EMBL/GenBank/DDBJ whole genome shotgun (WGS) entry which is preliminary data.</text>
</comment>
<name>A0A8J3YTP9_9ACTN</name>
<gene>
    <name evidence="1" type="ORF">Val02_65270</name>
</gene>
<dbReference type="AlphaFoldDB" id="A0A8J3YTP9"/>
<sequence length="419" mass="45733">MMRRLRLDPRTFAALAHGGGGAAALAELRHAKLNEHLLLLRHLVHRFGRSPEFEALCVAQKAAPEVVSELLAHPWNGAWLANAVRDEAPERFTSRLGAVALVAAMRAGTPARVEVPASGGAVMLPDTGAVALRREHVTSVRASVAGERVSLDDVPLGTLDLQPLRRISVSHGGRTLHAVLDDLDPQRDCHRHPLAGRLTGAEVESWRALLHDAWRLLVRHAPDLAAEIGADALVLVPLHRAAIGREVSVTSTDVFGAFGLTMPAFAPALAANLVHELQHSKLNVMLRLRPAIRGDETRRYFAPWRNDPRPITGLLHGIYAFVGVATMWRRFHAANAVEAADYQFALLREQLRLAVVAARGCGLLTTDGRALVAALSEAVEEMLADPLPPAVVRRAGRNVRRDRLRWALRNRSTASVRWS</sequence>
<dbReference type="RefSeq" id="WP_203903115.1">
    <property type="nucleotide sequence ID" value="NZ_BOPF01000029.1"/>
</dbReference>
<evidence type="ECO:0000313" key="2">
    <source>
        <dbReference type="Proteomes" id="UP000619260"/>
    </source>
</evidence>
<accession>A0A8J3YTP9</accession>
<dbReference type="Proteomes" id="UP000619260">
    <property type="component" value="Unassembled WGS sequence"/>
</dbReference>
<dbReference type="EMBL" id="BOPF01000029">
    <property type="protein sequence ID" value="GIJ49641.1"/>
    <property type="molecule type" value="Genomic_DNA"/>
</dbReference>
<dbReference type="NCBIfam" id="TIGR04267">
    <property type="entry name" value="mod_HExxH"/>
    <property type="match status" value="1"/>
</dbReference>
<dbReference type="InterPro" id="IPR026337">
    <property type="entry name" value="AKG_HExxH"/>
</dbReference>
<proteinExistence type="predicted"/>
<protein>
    <submittedName>
        <fullName evidence="1">HEXXH motif domain-containing protein</fullName>
    </submittedName>
</protein>
<organism evidence="1 2">
    <name type="scientific">Virgisporangium aliadipatigenens</name>
    <dbReference type="NCBI Taxonomy" id="741659"/>
    <lineage>
        <taxon>Bacteria</taxon>
        <taxon>Bacillati</taxon>
        <taxon>Actinomycetota</taxon>
        <taxon>Actinomycetes</taxon>
        <taxon>Micromonosporales</taxon>
        <taxon>Micromonosporaceae</taxon>
        <taxon>Virgisporangium</taxon>
    </lineage>
</organism>
<keyword evidence="2" id="KW-1185">Reference proteome</keyword>
<evidence type="ECO:0000313" key="1">
    <source>
        <dbReference type="EMBL" id="GIJ49641.1"/>
    </source>
</evidence>
<reference evidence="1" key="1">
    <citation type="submission" date="2021-01" db="EMBL/GenBank/DDBJ databases">
        <title>Whole genome shotgun sequence of Virgisporangium aliadipatigenens NBRC 105644.</title>
        <authorList>
            <person name="Komaki H."/>
            <person name="Tamura T."/>
        </authorList>
    </citation>
    <scope>NUCLEOTIDE SEQUENCE</scope>
    <source>
        <strain evidence="1">NBRC 105644</strain>
    </source>
</reference>